<proteinExistence type="predicted"/>
<sequence>MMKKRFSNQFSVKLILSAIVMMLGACATNAPIPVDLGDQQIVFIGSSPDKTGFYIIVENTDTQWTIKQISNSPLKRTNDSQEVIFVNKDFGYVSPAFYKFKNATPIVFMVDVNNIFKCSILSDEINDAYSPCGTTKLAKISIGNTIGSRLPMALISMGLGLVATPTYLKSVNREMIAKILKETELIMAAKAFDILFVNAQTSPDFLRFKHFKPTANNRLKIAAFEPPLADGIILWNAHTGKEIVKFFSSAKNFL</sequence>
<dbReference type="PROSITE" id="PS51257">
    <property type="entry name" value="PROKAR_LIPOPROTEIN"/>
    <property type="match status" value="1"/>
</dbReference>
<gene>
    <name evidence="2" type="ORF">PN36_22605</name>
</gene>
<evidence type="ECO:0008006" key="4">
    <source>
        <dbReference type="Google" id="ProtNLM"/>
    </source>
</evidence>
<evidence type="ECO:0000256" key="1">
    <source>
        <dbReference type="SAM" id="SignalP"/>
    </source>
</evidence>
<reference evidence="2 3" key="1">
    <citation type="journal article" date="2016" name="Front. Microbiol.">
        <title>Single-Cell (Meta-)Genomics of a Dimorphic Candidatus Thiomargarita nelsonii Reveals Genomic Plasticity.</title>
        <authorList>
            <person name="Flood B.E."/>
            <person name="Fliss P."/>
            <person name="Jones D.S."/>
            <person name="Dick G.J."/>
            <person name="Jain S."/>
            <person name="Kaster A.K."/>
            <person name="Winkel M."/>
            <person name="Mussmann M."/>
            <person name="Bailey J."/>
        </authorList>
    </citation>
    <scope>NUCLEOTIDE SEQUENCE [LARGE SCALE GENOMIC DNA]</scope>
    <source>
        <strain evidence="2">Hydrate Ridge</strain>
    </source>
</reference>
<evidence type="ECO:0000313" key="3">
    <source>
        <dbReference type="Proteomes" id="UP000030428"/>
    </source>
</evidence>
<evidence type="ECO:0000313" key="2">
    <source>
        <dbReference type="EMBL" id="KHD10274.1"/>
    </source>
</evidence>
<feature type="chain" id="PRO_5007387897" description="Secreted protein" evidence="1">
    <location>
        <begin position="28"/>
        <end position="254"/>
    </location>
</feature>
<organism evidence="2 3">
    <name type="scientific">Candidatus Thiomargarita nelsonii</name>
    <dbReference type="NCBI Taxonomy" id="1003181"/>
    <lineage>
        <taxon>Bacteria</taxon>
        <taxon>Pseudomonadati</taxon>
        <taxon>Pseudomonadota</taxon>
        <taxon>Gammaproteobacteria</taxon>
        <taxon>Thiotrichales</taxon>
        <taxon>Thiotrichaceae</taxon>
        <taxon>Thiomargarita</taxon>
    </lineage>
</organism>
<dbReference type="AlphaFoldDB" id="A0A0A6PJA2"/>
<comment type="caution">
    <text evidence="2">The sequence shown here is derived from an EMBL/GenBank/DDBJ whole genome shotgun (WGS) entry which is preliminary data.</text>
</comment>
<keyword evidence="3" id="KW-1185">Reference proteome</keyword>
<dbReference type="Proteomes" id="UP000030428">
    <property type="component" value="Unassembled WGS sequence"/>
</dbReference>
<protein>
    <recommendedName>
        <fullName evidence="4">Secreted protein</fullName>
    </recommendedName>
</protein>
<feature type="signal peptide" evidence="1">
    <location>
        <begin position="1"/>
        <end position="27"/>
    </location>
</feature>
<keyword evidence="1" id="KW-0732">Signal</keyword>
<accession>A0A0A6PJA2</accession>
<dbReference type="EMBL" id="JSZA02000106">
    <property type="protein sequence ID" value="KHD10274.1"/>
    <property type="molecule type" value="Genomic_DNA"/>
</dbReference>
<name>A0A0A6PJA2_9GAMM</name>